<name>A0A8X6P9M0_NEPPI</name>
<evidence type="ECO:0000313" key="2">
    <source>
        <dbReference type="Proteomes" id="UP000887013"/>
    </source>
</evidence>
<organism evidence="1 2">
    <name type="scientific">Nephila pilipes</name>
    <name type="common">Giant wood spider</name>
    <name type="synonym">Nephila maculata</name>
    <dbReference type="NCBI Taxonomy" id="299642"/>
    <lineage>
        <taxon>Eukaryota</taxon>
        <taxon>Metazoa</taxon>
        <taxon>Ecdysozoa</taxon>
        <taxon>Arthropoda</taxon>
        <taxon>Chelicerata</taxon>
        <taxon>Arachnida</taxon>
        <taxon>Araneae</taxon>
        <taxon>Araneomorphae</taxon>
        <taxon>Entelegynae</taxon>
        <taxon>Araneoidea</taxon>
        <taxon>Nephilidae</taxon>
        <taxon>Nephila</taxon>
    </lineage>
</organism>
<accession>A0A8X6P9M0</accession>
<dbReference type="Proteomes" id="UP000887013">
    <property type="component" value="Unassembled WGS sequence"/>
</dbReference>
<protein>
    <submittedName>
        <fullName evidence="1">Uncharacterized protein</fullName>
    </submittedName>
</protein>
<reference evidence="1" key="1">
    <citation type="submission" date="2020-08" db="EMBL/GenBank/DDBJ databases">
        <title>Multicomponent nature underlies the extraordinary mechanical properties of spider dragline silk.</title>
        <authorList>
            <person name="Kono N."/>
            <person name="Nakamura H."/>
            <person name="Mori M."/>
            <person name="Yoshida Y."/>
            <person name="Ohtoshi R."/>
            <person name="Malay A.D."/>
            <person name="Moran D.A.P."/>
            <person name="Tomita M."/>
            <person name="Numata K."/>
            <person name="Arakawa K."/>
        </authorList>
    </citation>
    <scope>NUCLEOTIDE SEQUENCE</scope>
</reference>
<evidence type="ECO:0000313" key="1">
    <source>
        <dbReference type="EMBL" id="GFT55982.1"/>
    </source>
</evidence>
<dbReference type="AlphaFoldDB" id="A0A8X6P9M0"/>
<comment type="caution">
    <text evidence="1">The sequence shown here is derived from an EMBL/GenBank/DDBJ whole genome shotgun (WGS) entry which is preliminary data.</text>
</comment>
<proteinExistence type="predicted"/>
<dbReference type="EMBL" id="BMAW01066692">
    <property type="protein sequence ID" value="GFT55982.1"/>
    <property type="molecule type" value="Genomic_DNA"/>
</dbReference>
<dbReference type="OrthoDB" id="6420373at2759"/>
<gene>
    <name evidence="1" type="ORF">NPIL_636491</name>
</gene>
<keyword evidence="2" id="KW-1185">Reference proteome</keyword>
<sequence>MGVTQIMEWFNRFKDGCTSAESEQRCGRPQTARSAVVERVRNLVMADRRLQKRLEKSPNDKLEEYLLKTATYRTSSPILAVKALPKLAYKDTSFLLDKDVILQDFYEGNLLNGTNSISS</sequence>